<keyword evidence="10" id="KW-1185">Reference proteome</keyword>
<accession>U6LII5</accession>
<evidence type="ECO:0000256" key="2">
    <source>
        <dbReference type="ARBA" id="ARBA00022670"/>
    </source>
</evidence>
<dbReference type="AlphaFoldDB" id="U6LII5"/>
<evidence type="ECO:0000313" key="9">
    <source>
        <dbReference type="EMBL" id="CDJ49966.1"/>
    </source>
</evidence>
<dbReference type="Gene3D" id="3.40.50.200">
    <property type="entry name" value="Peptidase S8/S53 domain"/>
    <property type="match status" value="1"/>
</dbReference>
<feature type="domain" description="Peptidase S8/S53" evidence="8">
    <location>
        <begin position="290"/>
        <end position="565"/>
    </location>
</feature>
<keyword evidence="4 7" id="KW-0720">Serine protease</keyword>
<reference evidence="9" key="2">
    <citation type="submission" date="2013-10" db="EMBL/GenBank/DDBJ databases">
        <authorList>
            <person name="Aslett M."/>
        </authorList>
    </citation>
    <scope>NUCLEOTIDE SEQUENCE [LARGE SCALE GENOMIC DNA]</scope>
    <source>
        <strain evidence="9">Houghton</strain>
    </source>
</reference>
<feature type="active site" description="Charge relay system" evidence="7">
    <location>
        <position position="379"/>
    </location>
</feature>
<protein>
    <recommendedName>
        <fullName evidence="6">subtilisin</fullName>
        <ecNumber evidence="6">3.4.21.62</ecNumber>
    </recommendedName>
</protein>
<keyword evidence="3 7" id="KW-0378">Hydrolase</keyword>
<name>U6LII5_9EIME</name>
<dbReference type="Pfam" id="PF00082">
    <property type="entry name" value="Peptidase_S8"/>
    <property type="match status" value="1"/>
</dbReference>
<evidence type="ECO:0000256" key="1">
    <source>
        <dbReference type="ARBA" id="ARBA00011073"/>
    </source>
</evidence>
<dbReference type="OrthoDB" id="345367at2759"/>
<dbReference type="InterPro" id="IPR023828">
    <property type="entry name" value="Peptidase_S8_Ser-AS"/>
</dbReference>
<comment type="catalytic activity">
    <reaction evidence="5">
        <text>Hydrolysis of proteins with broad specificity for peptide bonds, and a preference for a large uncharged residue in P1. Hydrolyzes peptide amides.</text>
        <dbReference type="EC" id="3.4.21.62"/>
    </reaction>
</comment>
<dbReference type="VEuPathDB" id="ToxoDB:EBH_0029850"/>
<dbReference type="PROSITE" id="PS00138">
    <property type="entry name" value="SUBTILASE_SER"/>
    <property type="match status" value="1"/>
</dbReference>
<evidence type="ECO:0000259" key="8">
    <source>
        <dbReference type="Pfam" id="PF00082"/>
    </source>
</evidence>
<evidence type="ECO:0000256" key="6">
    <source>
        <dbReference type="ARBA" id="ARBA00023619"/>
    </source>
</evidence>
<dbReference type="PRINTS" id="PR00723">
    <property type="entry name" value="SUBTILISIN"/>
</dbReference>
<dbReference type="Proteomes" id="UP000030750">
    <property type="component" value="Unassembled WGS sequence"/>
</dbReference>
<dbReference type="PANTHER" id="PTHR43806:SF11">
    <property type="entry name" value="CEREVISIN-RELATED"/>
    <property type="match status" value="1"/>
</dbReference>
<dbReference type="InterPro" id="IPR022398">
    <property type="entry name" value="Peptidase_S8_His-AS"/>
</dbReference>
<dbReference type="PANTHER" id="PTHR43806">
    <property type="entry name" value="PEPTIDASE S8"/>
    <property type="match status" value="1"/>
</dbReference>
<evidence type="ECO:0000313" key="10">
    <source>
        <dbReference type="Proteomes" id="UP000030750"/>
    </source>
</evidence>
<proteinExistence type="inferred from homology"/>
<reference evidence="9" key="1">
    <citation type="submission" date="2013-10" db="EMBL/GenBank/DDBJ databases">
        <title>Genomic analysis of the causative agents of coccidiosis in chickens.</title>
        <authorList>
            <person name="Reid A.J."/>
            <person name="Blake D."/>
            <person name="Billington K."/>
            <person name="Browne H."/>
            <person name="Dunn M."/>
            <person name="Hung S."/>
            <person name="Kawahara F."/>
            <person name="Miranda-Saavedra D."/>
            <person name="Mourier T."/>
            <person name="Nagra H."/>
            <person name="Otto T.D."/>
            <person name="Rawlings N."/>
            <person name="Sanchez A."/>
            <person name="Sanders M."/>
            <person name="Subramaniam C."/>
            <person name="Tay Y."/>
            <person name="Dear P."/>
            <person name="Doerig C."/>
            <person name="Gruber A."/>
            <person name="Parkinson J."/>
            <person name="Shirley M."/>
            <person name="Wan K.L."/>
            <person name="Berriman M."/>
            <person name="Tomley F."/>
            <person name="Pain A."/>
        </authorList>
    </citation>
    <scope>NUCLEOTIDE SEQUENCE [LARGE SCALE GENOMIC DNA]</scope>
    <source>
        <strain evidence="9">Houghton</strain>
    </source>
</reference>
<organism evidence="9 10">
    <name type="scientific">Eimeria brunetti</name>
    <dbReference type="NCBI Taxonomy" id="51314"/>
    <lineage>
        <taxon>Eukaryota</taxon>
        <taxon>Sar</taxon>
        <taxon>Alveolata</taxon>
        <taxon>Apicomplexa</taxon>
        <taxon>Conoidasida</taxon>
        <taxon>Coccidia</taxon>
        <taxon>Eucoccidiorida</taxon>
        <taxon>Eimeriorina</taxon>
        <taxon>Eimeriidae</taxon>
        <taxon>Eimeria</taxon>
    </lineage>
</organism>
<evidence type="ECO:0000256" key="4">
    <source>
        <dbReference type="ARBA" id="ARBA00022825"/>
    </source>
</evidence>
<dbReference type="InterPro" id="IPR015500">
    <property type="entry name" value="Peptidase_S8_subtilisin-rel"/>
</dbReference>
<dbReference type="GO" id="GO:0006508">
    <property type="term" value="P:proteolysis"/>
    <property type="evidence" value="ECO:0007669"/>
    <property type="project" value="UniProtKB-KW"/>
</dbReference>
<dbReference type="GO" id="GO:0004252">
    <property type="term" value="F:serine-type endopeptidase activity"/>
    <property type="evidence" value="ECO:0007669"/>
    <property type="project" value="UniProtKB-UniRule"/>
</dbReference>
<dbReference type="PROSITE" id="PS00137">
    <property type="entry name" value="SUBTILASE_HIS"/>
    <property type="match status" value="1"/>
</dbReference>
<dbReference type="EMBL" id="HG711965">
    <property type="protein sequence ID" value="CDJ49966.1"/>
    <property type="molecule type" value="Genomic_DNA"/>
</dbReference>
<feature type="active site" description="Charge relay system" evidence="7">
    <location>
        <position position="296"/>
    </location>
</feature>
<evidence type="ECO:0000256" key="3">
    <source>
        <dbReference type="ARBA" id="ARBA00022801"/>
    </source>
</evidence>
<feature type="active site" description="Charge relay system" evidence="7">
    <location>
        <position position="521"/>
    </location>
</feature>
<dbReference type="InterPro" id="IPR050131">
    <property type="entry name" value="Peptidase_S8_subtilisin-like"/>
</dbReference>
<evidence type="ECO:0000256" key="5">
    <source>
        <dbReference type="ARBA" id="ARBA00023529"/>
    </source>
</evidence>
<keyword evidence="2 7" id="KW-0645">Protease</keyword>
<dbReference type="PROSITE" id="PS51892">
    <property type="entry name" value="SUBTILASE"/>
    <property type="match status" value="1"/>
</dbReference>
<sequence>MLTKQKIADAQAEIQEKEVSRLIVAWNPGCLKSLPQKIPPSLQALSVREAAPLEVFGEKDSAVQGRKVILRGGVYMQDRVGANELQVDSTREIINGRHLALWLFARAVGLHARLGLTLTGCLANCRDRLRLRFLEGPSMRAAYYGTLNTDILRISNSHLPPPRFLPTIRKVAESLSEGSDEAREALGKIITAAVACVDEISVDRKVDVQRLAPTPSPLQELRNKTLTVQKVEDASAEPSAPPQILRAPSGLLGDPFQMRQWYLHSFFGNFTVEADKAWQKLEMATRTFPVVLAVLDTGCYLHQDFIDDFDVASSIFWDNPGEKDCTDGIDDDENGYVDDCFGWVDSRPVGMLYSLVAFPRFYQNFVEDNAHPFTDDSGHGTLVTSVAAARAHDGRGGRGVFSNPTVMCLRVGSQRGVWTSTTIPALDYAIRMNARVSNHSYGGPGFVAAEYEAFVRALKHDHLIVTAAGNSGCNIDEDEGCYFTPGAFRLRGLVNVMASDVAGFRASFSNYGSYTYVDGTSFAAPIVAGMAASLWAYFEATNPLGWQQGNEPASRKVEQAIMYSVTGSKALAGEGNGRRRSGNMLFTASRCKHSTNCPSEFR</sequence>
<dbReference type="EC" id="3.4.21.62" evidence="6"/>
<comment type="similarity">
    <text evidence="1 7">Belongs to the peptidase S8 family.</text>
</comment>
<evidence type="ECO:0000256" key="7">
    <source>
        <dbReference type="PROSITE-ProRule" id="PRU01240"/>
    </source>
</evidence>
<dbReference type="InterPro" id="IPR036852">
    <property type="entry name" value="Peptidase_S8/S53_dom_sf"/>
</dbReference>
<dbReference type="InterPro" id="IPR000209">
    <property type="entry name" value="Peptidase_S8/S53_dom"/>
</dbReference>
<dbReference type="SUPFAM" id="SSF52743">
    <property type="entry name" value="Subtilisin-like"/>
    <property type="match status" value="1"/>
</dbReference>
<gene>
    <name evidence="9" type="ORF">EBH_0029850</name>
</gene>